<evidence type="ECO:0000256" key="4">
    <source>
        <dbReference type="ARBA" id="ARBA00023136"/>
    </source>
</evidence>
<proteinExistence type="predicted"/>
<dbReference type="Gene3D" id="1.20.120.550">
    <property type="entry name" value="Membrane associated eicosanoid/glutathione metabolism-like domain"/>
    <property type="match status" value="1"/>
</dbReference>
<evidence type="ECO:0000256" key="2">
    <source>
        <dbReference type="ARBA" id="ARBA00022692"/>
    </source>
</evidence>
<dbReference type="InterPro" id="IPR001129">
    <property type="entry name" value="Membr-assoc_MAPEG"/>
</dbReference>
<dbReference type="SUPFAM" id="SSF161084">
    <property type="entry name" value="MAPEG domain-like"/>
    <property type="match status" value="1"/>
</dbReference>
<dbReference type="EMBL" id="CP133720">
    <property type="protein sequence ID" value="WMW80788.1"/>
    <property type="molecule type" value="Genomic_DNA"/>
</dbReference>
<dbReference type="InterPro" id="IPR023352">
    <property type="entry name" value="MAPEG-like_dom_sf"/>
</dbReference>
<feature type="transmembrane region" description="Helical" evidence="5">
    <location>
        <begin position="116"/>
        <end position="139"/>
    </location>
</feature>
<sequence>MNPALNHQLIFPMTAHLVFCVLLYAALTLARLPAVWGVGRDADGNNPWATYEKRISANLSNQFEWPMFFHLAAVIFLTRTDVFAHYAVVAAWMFIVGRVLHSAIQIGTTNVRLRGLVFMLNFVAVLVMWGELLMQFSAIKT</sequence>
<evidence type="ECO:0000256" key="1">
    <source>
        <dbReference type="ARBA" id="ARBA00004370"/>
    </source>
</evidence>
<keyword evidence="2 5" id="KW-0812">Transmembrane</keyword>
<evidence type="ECO:0000256" key="5">
    <source>
        <dbReference type="SAM" id="Phobius"/>
    </source>
</evidence>
<evidence type="ECO:0000256" key="3">
    <source>
        <dbReference type="ARBA" id="ARBA00022989"/>
    </source>
</evidence>
<reference evidence="6" key="1">
    <citation type="submission" date="2023-09" db="EMBL/GenBank/DDBJ databases">
        <title>Undibacterium sp. 20NA77.5 isolated from freshwater.</title>
        <authorList>
            <person name="Le V."/>
            <person name="Ko S.-R."/>
            <person name="Ahn C.-Y."/>
            <person name="Oh H.-M."/>
        </authorList>
    </citation>
    <scope>NUCLEOTIDE SEQUENCE</scope>
    <source>
        <strain evidence="6">20NA77.5</strain>
    </source>
</reference>
<gene>
    <name evidence="6" type="ORF">RF679_00570</name>
</gene>
<dbReference type="RefSeq" id="WP_309482279.1">
    <property type="nucleotide sequence ID" value="NZ_CP133720.1"/>
</dbReference>
<name>A0ABY9RIX2_9BURK</name>
<protein>
    <submittedName>
        <fullName evidence="6">MAPEG family protein</fullName>
    </submittedName>
</protein>
<evidence type="ECO:0000313" key="6">
    <source>
        <dbReference type="EMBL" id="WMW80788.1"/>
    </source>
</evidence>
<accession>A0ABY9RIX2</accession>
<dbReference type="Pfam" id="PF01124">
    <property type="entry name" value="MAPEG"/>
    <property type="match status" value="1"/>
</dbReference>
<keyword evidence="7" id="KW-1185">Reference proteome</keyword>
<organism evidence="6 7">
    <name type="scientific">Undibacterium cyanobacteriorum</name>
    <dbReference type="NCBI Taxonomy" id="3073561"/>
    <lineage>
        <taxon>Bacteria</taxon>
        <taxon>Pseudomonadati</taxon>
        <taxon>Pseudomonadota</taxon>
        <taxon>Betaproteobacteria</taxon>
        <taxon>Burkholderiales</taxon>
        <taxon>Oxalobacteraceae</taxon>
        <taxon>Undibacterium</taxon>
    </lineage>
</organism>
<dbReference type="Proteomes" id="UP001181355">
    <property type="component" value="Chromosome"/>
</dbReference>
<feature type="transmembrane region" description="Helical" evidence="5">
    <location>
        <begin position="68"/>
        <end position="95"/>
    </location>
</feature>
<comment type="subcellular location">
    <subcellularLocation>
        <location evidence="1">Membrane</location>
    </subcellularLocation>
</comment>
<keyword evidence="4 5" id="KW-0472">Membrane</keyword>
<evidence type="ECO:0000313" key="7">
    <source>
        <dbReference type="Proteomes" id="UP001181355"/>
    </source>
</evidence>
<feature type="transmembrane region" description="Helical" evidence="5">
    <location>
        <begin position="9"/>
        <end position="27"/>
    </location>
</feature>
<keyword evidence="3 5" id="KW-1133">Transmembrane helix</keyword>